<dbReference type="PANTHER" id="PTHR33571">
    <property type="entry name" value="SSL8005 PROTEIN"/>
    <property type="match status" value="1"/>
</dbReference>
<dbReference type="CDD" id="cd05403">
    <property type="entry name" value="NT_KNTase_like"/>
    <property type="match status" value="1"/>
</dbReference>
<accession>A0A2V2N5Y3</accession>
<evidence type="ECO:0000256" key="3">
    <source>
        <dbReference type="ARBA" id="ARBA00022679"/>
    </source>
</evidence>
<keyword evidence="4" id="KW-0548">Nucleotidyltransferase</keyword>
<comment type="cofactor">
    <cofactor evidence="1">
        <name>Mg(2+)</name>
        <dbReference type="ChEBI" id="CHEBI:18420"/>
    </cofactor>
</comment>
<feature type="domain" description="Polymerase nucleotidyl transferase" evidence="13">
    <location>
        <begin position="24"/>
        <end position="104"/>
    </location>
</feature>
<keyword evidence="15" id="KW-1185">Reference proteome</keyword>
<evidence type="ECO:0000256" key="8">
    <source>
        <dbReference type="ARBA" id="ARBA00022842"/>
    </source>
</evidence>
<dbReference type="Pfam" id="PF01909">
    <property type="entry name" value="NTP_transf_2"/>
    <property type="match status" value="1"/>
</dbReference>
<keyword evidence="3" id="KW-0808">Transferase</keyword>
<keyword evidence="6" id="KW-0547">Nucleotide-binding</keyword>
<evidence type="ECO:0000256" key="9">
    <source>
        <dbReference type="ARBA" id="ARBA00034531"/>
    </source>
</evidence>
<dbReference type="Proteomes" id="UP000245934">
    <property type="component" value="Unassembled WGS sequence"/>
</dbReference>
<comment type="catalytic activity">
    <reaction evidence="11">
        <text>O-(5'-adenylyl)-L-tyrosyl-[protein] + ATP = O-[5'-(adenylyl-(5'-&gt;3')-adenylyl)]-L-tyrosyl-[protein] + diphosphate</text>
        <dbReference type="Rhea" id="RHEA:66528"/>
        <dbReference type="Rhea" id="RHEA-COMP:13846"/>
        <dbReference type="Rhea" id="RHEA-COMP:17046"/>
        <dbReference type="ChEBI" id="CHEBI:30616"/>
        <dbReference type="ChEBI" id="CHEBI:33019"/>
        <dbReference type="ChEBI" id="CHEBI:83624"/>
        <dbReference type="ChEBI" id="CHEBI:167160"/>
    </reaction>
</comment>
<reference evidence="14 15" key="1">
    <citation type="submission" date="2018-05" db="EMBL/GenBank/DDBJ databases">
        <title>Draft genome of Methanospirillum stamsii Pt1.</title>
        <authorList>
            <person name="Dueholm M.S."/>
            <person name="Nielsen P.H."/>
            <person name="Bakmann L.F."/>
            <person name="Otzen D.E."/>
        </authorList>
    </citation>
    <scope>NUCLEOTIDE SEQUENCE [LARGE SCALE GENOMIC DNA]</scope>
    <source>
        <strain evidence="14 15">Pt1</strain>
    </source>
</reference>
<organism evidence="14 15">
    <name type="scientific">Methanospirillum stamsii</name>
    <dbReference type="NCBI Taxonomy" id="1277351"/>
    <lineage>
        <taxon>Archaea</taxon>
        <taxon>Methanobacteriati</taxon>
        <taxon>Methanobacteriota</taxon>
        <taxon>Stenosarchaea group</taxon>
        <taxon>Methanomicrobia</taxon>
        <taxon>Methanomicrobiales</taxon>
        <taxon>Methanospirillaceae</taxon>
        <taxon>Methanospirillum</taxon>
    </lineage>
</organism>
<dbReference type="GO" id="GO:0005524">
    <property type="term" value="F:ATP binding"/>
    <property type="evidence" value="ECO:0007669"/>
    <property type="project" value="UniProtKB-KW"/>
</dbReference>
<evidence type="ECO:0000259" key="13">
    <source>
        <dbReference type="Pfam" id="PF01909"/>
    </source>
</evidence>
<evidence type="ECO:0000313" key="14">
    <source>
        <dbReference type="EMBL" id="PWR71908.1"/>
    </source>
</evidence>
<evidence type="ECO:0000256" key="12">
    <source>
        <dbReference type="ARBA" id="ARBA00048696"/>
    </source>
</evidence>
<dbReference type="EMBL" id="QGMZ01000028">
    <property type="protein sequence ID" value="PWR71908.1"/>
    <property type="molecule type" value="Genomic_DNA"/>
</dbReference>
<evidence type="ECO:0000256" key="1">
    <source>
        <dbReference type="ARBA" id="ARBA00001946"/>
    </source>
</evidence>
<dbReference type="InterPro" id="IPR043519">
    <property type="entry name" value="NT_sf"/>
</dbReference>
<evidence type="ECO:0000256" key="7">
    <source>
        <dbReference type="ARBA" id="ARBA00022840"/>
    </source>
</evidence>
<keyword evidence="2" id="KW-1277">Toxin-antitoxin system</keyword>
<evidence type="ECO:0000256" key="2">
    <source>
        <dbReference type="ARBA" id="ARBA00022649"/>
    </source>
</evidence>
<comment type="similarity">
    <text evidence="10">Belongs to the MntA antitoxin family.</text>
</comment>
<dbReference type="GeneID" id="97610123"/>
<dbReference type="RefSeq" id="WP_109941540.1">
    <property type="nucleotide sequence ID" value="NZ_CP176366.1"/>
</dbReference>
<dbReference type="GO" id="GO:0070733">
    <property type="term" value="F:AMPylase activity"/>
    <property type="evidence" value="ECO:0007669"/>
    <property type="project" value="UniProtKB-EC"/>
</dbReference>
<dbReference type="InterPro" id="IPR002934">
    <property type="entry name" value="Polymerase_NTP_transf_dom"/>
</dbReference>
<sequence length="105" mass="12135">MISPHQKEYSSREEILSELKGLHGKLESEYHVQEIGLFGSIVRGDATDSSDIDILVSFSQIPDLFTFIRLEHYLTEIFNKKVDLVLKDSLKPYIRKYILSEVVYA</sequence>
<dbReference type="Gene3D" id="3.30.460.10">
    <property type="entry name" value="Beta Polymerase, domain 2"/>
    <property type="match status" value="1"/>
</dbReference>
<evidence type="ECO:0000256" key="11">
    <source>
        <dbReference type="ARBA" id="ARBA00047518"/>
    </source>
</evidence>
<evidence type="ECO:0000256" key="5">
    <source>
        <dbReference type="ARBA" id="ARBA00022723"/>
    </source>
</evidence>
<dbReference type="SUPFAM" id="SSF81301">
    <property type="entry name" value="Nucleotidyltransferase"/>
    <property type="match status" value="1"/>
</dbReference>
<keyword evidence="8" id="KW-0460">Magnesium</keyword>
<evidence type="ECO:0000256" key="6">
    <source>
        <dbReference type="ARBA" id="ARBA00022741"/>
    </source>
</evidence>
<proteinExistence type="inferred from homology"/>
<dbReference type="OrthoDB" id="9287at2157"/>
<protein>
    <recommendedName>
        <fullName evidence="9">protein adenylyltransferase</fullName>
        <ecNumber evidence="9">2.7.7.108</ecNumber>
    </recommendedName>
</protein>
<keyword evidence="7" id="KW-0067">ATP-binding</keyword>
<dbReference type="PANTHER" id="PTHR33571:SF19">
    <property type="entry name" value="PROTEIN ADENYLYLTRANSFERASE MJ0128-RELATED"/>
    <property type="match status" value="1"/>
</dbReference>
<evidence type="ECO:0000256" key="10">
    <source>
        <dbReference type="ARBA" id="ARBA00038276"/>
    </source>
</evidence>
<dbReference type="GO" id="GO:0046872">
    <property type="term" value="F:metal ion binding"/>
    <property type="evidence" value="ECO:0007669"/>
    <property type="project" value="UniProtKB-KW"/>
</dbReference>
<comment type="catalytic activity">
    <reaction evidence="12">
        <text>L-tyrosyl-[protein] + ATP = O-(5'-adenylyl)-L-tyrosyl-[protein] + diphosphate</text>
        <dbReference type="Rhea" id="RHEA:54288"/>
        <dbReference type="Rhea" id="RHEA-COMP:10136"/>
        <dbReference type="Rhea" id="RHEA-COMP:13846"/>
        <dbReference type="ChEBI" id="CHEBI:30616"/>
        <dbReference type="ChEBI" id="CHEBI:33019"/>
        <dbReference type="ChEBI" id="CHEBI:46858"/>
        <dbReference type="ChEBI" id="CHEBI:83624"/>
        <dbReference type="EC" id="2.7.7.108"/>
    </reaction>
</comment>
<comment type="caution">
    <text evidence="14">The sequence shown here is derived from an EMBL/GenBank/DDBJ whole genome shotgun (WGS) entry which is preliminary data.</text>
</comment>
<name>A0A2V2N5Y3_9EURY</name>
<dbReference type="InterPro" id="IPR052038">
    <property type="entry name" value="Type-VII_TA_antitoxin"/>
</dbReference>
<dbReference type="EC" id="2.7.7.108" evidence="9"/>
<dbReference type="AlphaFoldDB" id="A0A2V2N5Y3"/>
<evidence type="ECO:0000256" key="4">
    <source>
        <dbReference type="ARBA" id="ARBA00022695"/>
    </source>
</evidence>
<keyword evidence="5" id="KW-0479">Metal-binding</keyword>
<evidence type="ECO:0000313" key="15">
    <source>
        <dbReference type="Proteomes" id="UP000245934"/>
    </source>
</evidence>
<gene>
    <name evidence="14" type="ORF">DLD82_12890</name>
</gene>